<proteinExistence type="predicted"/>
<reference evidence="3" key="1">
    <citation type="submission" date="2016-10" db="EMBL/GenBank/DDBJ databases">
        <authorList>
            <person name="Varghese N."/>
            <person name="Submissions S."/>
        </authorList>
    </citation>
    <scope>NUCLEOTIDE SEQUENCE [LARGE SCALE GENOMIC DNA]</scope>
    <source>
        <strain evidence="3">ANC 5109</strain>
    </source>
</reference>
<feature type="coiled-coil region" evidence="1">
    <location>
        <begin position="130"/>
        <end position="157"/>
    </location>
</feature>
<evidence type="ECO:0000313" key="3">
    <source>
        <dbReference type="Proteomes" id="UP000199035"/>
    </source>
</evidence>
<evidence type="ECO:0000313" key="2">
    <source>
        <dbReference type="EMBL" id="SDY65612.1"/>
    </source>
</evidence>
<sequence>MAKPTPLPFYDEFMTIFKNHNISNWEAKDFVKLIMGNNVKINKKNQFEIYKALKILVRYKYLSIDPSQSTQNRFSYCETELMNELRVSPILNKLGQIFELKELELLKQIQEKEHNISFIKSLCEDNPEVTDFLNKKIEKLNDEISLIKSNISLMENILA</sequence>
<dbReference type="AlphaFoldDB" id="A0A1H3LMD9"/>
<dbReference type="EMBL" id="FNPK01000019">
    <property type="protein sequence ID" value="SDY65612.1"/>
    <property type="molecule type" value="Genomic_DNA"/>
</dbReference>
<name>A0A1H3LMD9_9GAMM</name>
<accession>A0A1H3LMD9</accession>
<keyword evidence="1" id="KW-0175">Coiled coil</keyword>
<evidence type="ECO:0000256" key="1">
    <source>
        <dbReference type="SAM" id="Coils"/>
    </source>
</evidence>
<dbReference type="RefSeq" id="WP_092691599.1">
    <property type="nucleotide sequence ID" value="NZ_FNPK01000019.1"/>
</dbReference>
<keyword evidence="3" id="KW-1185">Reference proteome</keyword>
<gene>
    <name evidence="2" type="ORF">SAMN05421643_1197</name>
</gene>
<dbReference type="Proteomes" id="UP000199035">
    <property type="component" value="Unassembled WGS sequence"/>
</dbReference>
<protein>
    <submittedName>
        <fullName evidence="2">Uncharacterized protein</fullName>
    </submittedName>
</protein>
<organism evidence="2 3">
    <name type="scientific">Acinetobacter kyonggiensis</name>
    <dbReference type="NCBI Taxonomy" id="595670"/>
    <lineage>
        <taxon>Bacteria</taxon>
        <taxon>Pseudomonadati</taxon>
        <taxon>Pseudomonadota</taxon>
        <taxon>Gammaproteobacteria</taxon>
        <taxon>Moraxellales</taxon>
        <taxon>Moraxellaceae</taxon>
        <taxon>Acinetobacter</taxon>
    </lineage>
</organism>